<keyword evidence="2" id="KW-1133">Transmembrane helix</keyword>
<dbReference type="GeneID" id="94844808"/>
<keyword evidence="2" id="KW-0812">Transmembrane</keyword>
<dbReference type="EMBL" id="MLAK01001056">
    <property type="protein sequence ID" value="OHS98432.1"/>
    <property type="molecule type" value="Genomic_DNA"/>
</dbReference>
<accession>A0A1J4JGY8</accession>
<evidence type="ECO:0000313" key="3">
    <source>
        <dbReference type="EMBL" id="OHS98432.1"/>
    </source>
</evidence>
<feature type="transmembrane region" description="Helical" evidence="2">
    <location>
        <begin position="286"/>
        <end position="305"/>
    </location>
</feature>
<gene>
    <name evidence="3" type="ORF">TRFO_35174</name>
</gene>
<feature type="transmembrane region" description="Helical" evidence="2">
    <location>
        <begin position="256"/>
        <end position="274"/>
    </location>
</feature>
<organism evidence="3 4">
    <name type="scientific">Tritrichomonas foetus</name>
    <dbReference type="NCBI Taxonomy" id="1144522"/>
    <lineage>
        <taxon>Eukaryota</taxon>
        <taxon>Metamonada</taxon>
        <taxon>Parabasalia</taxon>
        <taxon>Tritrichomonadida</taxon>
        <taxon>Tritrichomonadidae</taxon>
        <taxon>Tritrichomonas</taxon>
    </lineage>
</organism>
<comment type="caution">
    <text evidence="3">The sequence shown here is derived from an EMBL/GenBank/DDBJ whole genome shotgun (WGS) entry which is preliminary data.</text>
</comment>
<reference evidence="3" key="1">
    <citation type="submission" date="2016-10" db="EMBL/GenBank/DDBJ databases">
        <authorList>
            <person name="Benchimol M."/>
            <person name="Almeida L.G."/>
            <person name="Vasconcelos A.T."/>
            <person name="Perreira-Neves A."/>
            <person name="Rosa I.A."/>
            <person name="Tasca T."/>
            <person name="Bogo M.R."/>
            <person name="de Souza W."/>
        </authorList>
    </citation>
    <scope>NUCLEOTIDE SEQUENCE [LARGE SCALE GENOMIC DNA]</scope>
    <source>
        <strain evidence="3">K</strain>
    </source>
</reference>
<keyword evidence="2" id="KW-0472">Membrane</keyword>
<evidence type="ECO:0000256" key="2">
    <source>
        <dbReference type="SAM" id="Phobius"/>
    </source>
</evidence>
<feature type="transmembrane region" description="Helical" evidence="2">
    <location>
        <begin position="357"/>
        <end position="376"/>
    </location>
</feature>
<feature type="compositionally biased region" description="Polar residues" evidence="1">
    <location>
        <begin position="108"/>
        <end position="121"/>
    </location>
</feature>
<dbReference type="Proteomes" id="UP000179807">
    <property type="component" value="Unassembled WGS sequence"/>
</dbReference>
<feature type="transmembrane region" description="Helical" evidence="2">
    <location>
        <begin position="232"/>
        <end position="250"/>
    </location>
</feature>
<feature type="transmembrane region" description="Helical" evidence="2">
    <location>
        <begin position="31"/>
        <end position="50"/>
    </location>
</feature>
<dbReference type="VEuPathDB" id="TrichDB:TRFO_35174"/>
<keyword evidence="4" id="KW-1185">Reference proteome</keyword>
<feature type="region of interest" description="Disordered" evidence="1">
    <location>
        <begin position="102"/>
        <end position="130"/>
    </location>
</feature>
<proteinExistence type="predicted"/>
<sequence>MDEDEANLKPIDINDFEISLSFIDSVSYTKMLKYSILSFATIYFFIFSITQFPTYIRISSISETTINHTVTKDSLDIDFTLHNLQYLNKYLTVEARAFSIENSDEKPNSNTKSNLQSHQIGNKNENKLNENKSIENKLNEDDEGLKLDLNVSSRYVLKNNYEVIDSNTSLFELTTFTFNKGESQPIPVFQDVVANFDYLNVHFYINGDLSQFKKFTFIYDYSDPRPEKYFQVLLQGLGALMLIITIFYRPWKASHLRLKLVLSLMSILGIIAAFSDSNRSNTKKFLFLVFFNSTLRYFLISQLIYVGYQKYPFFVDLIFILVSVIYSLFEFSFLKERNEVSYLPFNEQQVLLMSEKLFLIVNIIFFLFLASTVSVAKTKCHILYRKRLNYLILISVLLFISTIFTIMKIVTLDHTLSIVPMAMYFLTYYVLSELTINYFALPEYEEFTPYNNLNDVDLNVDKVSE</sequence>
<feature type="transmembrane region" description="Helical" evidence="2">
    <location>
        <begin position="388"/>
        <end position="410"/>
    </location>
</feature>
<evidence type="ECO:0000313" key="4">
    <source>
        <dbReference type="Proteomes" id="UP000179807"/>
    </source>
</evidence>
<protein>
    <submittedName>
        <fullName evidence="3">Uncharacterized protein</fullName>
    </submittedName>
</protein>
<evidence type="ECO:0000256" key="1">
    <source>
        <dbReference type="SAM" id="MobiDB-lite"/>
    </source>
</evidence>
<name>A0A1J4JGY8_9EUKA</name>
<feature type="transmembrane region" description="Helical" evidence="2">
    <location>
        <begin position="311"/>
        <end position="329"/>
    </location>
</feature>
<dbReference type="AlphaFoldDB" id="A0A1J4JGY8"/>
<feature type="transmembrane region" description="Helical" evidence="2">
    <location>
        <begin position="422"/>
        <end position="441"/>
    </location>
</feature>
<dbReference type="RefSeq" id="XP_068351569.1">
    <property type="nucleotide sequence ID" value="XM_068510104.1"/>
</dbReference>